<reference evidence="1 2" key="1">
    <citation type="submission" date="2015-05" db="EMBL/GenBank/DDBJ databases">
        <title>Draft genome sequence of Microvirga vignae strain BR3299, a novel nitrogen fixing bacteria isolated from Brazil semi-aired region.</title>
        <authorList>
            <person name="Zilli J.E."/>
            <person name="Passos S.R."/>
            <person name="Leite J."/>
            <person name="Baldani J.I."/>
            <person name="Xavier G.R."/>
            <person name="Rumjaneck N.G."/>
            <person name="Simoes-Araujo J.L."/>
        </authorList>
    </citation>
    <scope>NUCLEOTIDE SEQUENCE [LARGE SCALE GENOMIC DNA]</scope>
    <source>
        <strain evidence="1 2">BR3299</strain>
    </source>
</reference>
<proteinExistence type="predicted"/>
<dbReference type="PATRIC" id="fig|1225564.3.peg.4013"/>
<dbReference type="Proteomes" id="UP000035489">
    <property type="component" value="Unassembled WGS sequence"/>
</dbReference>
<dbReference type="AlphaFoldDB" id="A0A0H1RBJ3"/>
<accession>A0A0H1RBJ3</accession>
<protein>
    <submittedName>
        <fullName evidence="1">Uncharacterized protein</fullName>
    </submittedName>
</protein>
<evidence type="ECO:0000313" key="1">
    <source>
        <dbReference type="EMBL" id="KLK92236.1"/>
    </source>
</evidence>
<name>A0A0H1RBJ3_9HYPH</name>
<gene>
    <name evidence="1" type="ORF">AA309_15585</name>
</gene>
<dbReference type="EMBL" id="LCYG01000038">
    <property type="protein sequence ID" value="KLK92236.1"/>
    <property type="molecule type" value="Genomic_DNA"/>
</dbReference>
<sequence>MLTPSGSIVRKRTVAFSGLERARAKAHKIEGGMPEELLSRSSLDWSLSAELTCLTGQPHRGRFEDLRH</sequence>
<organism evidence="1 2">
    <name type="scientific">Microvirga vignae</name>
    <dbReference type="NCBI Taxonomy" id="1225564"/>
    <lineage>
        <taxon>Bacteria</taxon>
        <taxon>Pseudomonadati</taxon>
        <taxon>Pseudomonadota</taxon>
        <taxon>Alphaproteobacteria</taxon>
        <taxon>Hyphomicrobiales</taxon>
        <taxon>Methylobacteriaceae</taxon>
        <taxon>Microvirga</taxon>
    </lineage>
</organism>
<evidence type="ECO:0000313" key="2">
    <source>
        <dbReference type="Proteomes" id="UP000035489"/>
    </source>
</evidence>
<comment type="caution">
    <text evidence="1">The sequence shown here is derived from an EMBL/GenBank/DDBJ whole genome shotgun (WGS) entry which is preliminary data.</text>
</comment>
<keyword evidence="2" id="KW-1185">Reference proteome</keyword>